<accession>A0ABN6L9E6</accession>
<dbReference type="Pfam" id="PF18998">
    <property type="entry name" value="Flg_new_2"/>
    <property type="match status" value="2"/>
</dbReference>
<dbReference type="InterPro" id="IPR032675">
    <property type="entry name" value="LRR_dom_sf"/>
</dbReference>
<evidence type="ECO:0000313" key="5">
    <source>
        <dbReference type="Proteomes" id="UP001354989"/>
    </source>
</evidence>
<dbReference type="Gene3D" id="2.60.40.4270">
    <property type="entry name" value="Listeria-Bacteroides repeat domain"/>
    <property type="match status" value="1"/>
</dbReference>
<dbReference type="EMBL" id="AP025292">
    <property type="protein sequence ID" value="BDC99815.1"/>
    <property type="molecule type" value="Genomic_DNA"/>
</dbReference>
<protein>
    <recommendedName>
        <fullName evidence="3">PKD domain-containing protein</fullName>
    </recommendedName>
</protein>
<dbReference type="InterPro" id="IPR026444">
    <property type="entry name" value="Secre_tail"/>
</dbReference>
<dbReference type="SUPFAM" id="SSF141571">
    <property type="entry name" value="Pentapeptide repeat-like"/>
    <property type="match status" value="1"/>
</dbReference>
<evidence type="ECO:0000256" key="2">
    <source>
        <dbReference type="SAM" id="SignalP"/>
    </source>
</evidence>
<dbReference type="NCBIfam" id="TIGR02167">
    <property type="entry name" value="Liste_lipo_26"/>
    <property type="match status" value="15"/>
</dbReference>
<keyword evidence="5" id="KW-1185">Reference proteome</keyword>
<keyword evidence="2" id="KW-0732">Signal</keyword>
<evidence type="ECO:0000259" key="3">
    <source>
        <dbReference type="PROSITE" id="PS50093"/>
    </source>
</evidence>
<dbReference type="Pfam" id="PF03382">
    <property type="entry name" value="DUF285"/>
    <property type="match status" value="4"/>
</dbReference>
<evidence type="ECO:0000313" key="4">
    <source>
        <dbReference type="EMBL" id="BDC99815.1"/>
    </source>
</evidence>
<dbReference type="NCBIfam" id="TIGR04183">
    <property type="entry name" value="Por_Secre_tail"/>
    <property type="match status" value="1"/>
</dbReference>
<feature type="signal peptide" evidence="2">
    <location>
        <begin position="1"/>
        <end position="23"/>
    </location>
</feature>
<dbReference type="Pfam" id="PF09479">
    <property type="entry name" value="Flg_new"/>
    <property type="match status" value="1"/>
</dbReference>
<organism evidence="4 5">
    <name type="scientific">Persicobacter psychrovividus</name>
    <dbReference type="NCBI Taxonomy" id="387638"/>
    <lineage>
        <taxon>Bacteria</taxon>
        <taxon>Pseudomonadati</taxon>
        <taxon>Bacteroidota</taxon>
        <taxon>Cytophagia</taxon>
        <taxon>Cytophagales</taxon>
        <taxon>Persicobacteraceae</taxon>
        <taxon>Persicobacter</taxon>
    </lineage>
</organism>
<dbReference type="InterPro" id="IPR042229">
    <property type="entry name" value="Listeria/Bacterioides_rpt_sf"/>
</dbReference>
<dbReference type="InterPro" id="IPR013783">
    <property type="entry name" value="Ig-like_fold"/>
</dbReference>
<dbReference type="Proteomes" id="UP001354989">
    <property type="component" value="Chromosome"/>
</dbReference>
<dbReference type="CDD" id="cd00146">
    <property type="entry name" value="PKD"/>
    <property type="match status" value="1"/>
</dbReference>
<feature type="chain" id="PRO_5045706199" description="PKD domain-containing protein" evidence="2">
    <location>
        <begin position="24"/>
        <end position="1798"/>
    </location>
</feature>
<proteinExistence type="predicted"/>
<evidence type="ECO:0000256" key="1">
    <source>
        <dbReference type="ARBA" id="ARBA00004196"/>
    </source>
</evidence>
<dbReference type="Pfam" id="PF18962">
    <property type="entry name" value="Por_Secre_tail"/>
    <property type="match status" value="1"/>
</dbReference>
<dbReference type="InterPro" id="IPR000601">
    <property type="entry name" value="PKD_dom"/>
</dbReference>
<dbReference type="SUPFAM" id="SSF49299">
    <property type="entry name" value="PKD domain"/>
    <property type="match status" value="1"/>
</dbReference>
<name>A0ABN6L9E6_9BACT</name>
<dbReference type="Gene3D" id="2.160.20.110">
    <property type="match status" value="1"/>
</dbReference>
<dbReference type="InterPro" id="IPR044060">
    <property type="entry name" value="Bacterial_rp_domain"/>
</dbReference>
<dbReference type="Gene3D" id="3.80.10.10">
    <property type="entry name" value="Ribonuclease Inhibitor"/>
    <property type="match status" value="1"/>
</dbReference>
<dbReference type="PROSITE" id="PS50093">
    <property type="entry name" value="PKD"/>
    <property type="match status" value="2"/>
</dbReference>
<sequence length="1798" mass="197519">MRFLFLLLSLLGLQMVAPWHACAEEERPFIITVNIPEDSKDFFVRIKGDVNGSGASDYTIDWGDGNTTKGGSSSEEEVSHTYAEAGEYQVSMSGKLPHITFSVFFGQASEVRKNNAAKVLFLDAWGTNQWYSASFMFNFARNIQGRNTDVPDFSLVSDMRYMFRGAKSFNGDLNSWDVSNVTDMSSMFFGANSFNGDLSDWDVGNVADMSYMFCEATIFNDDLSNWDVSNVKNMSLLFSRAINFNGDLSNWDVGNVTRMSSMFFGANSFNGDLSSWDVGNVTSVYQMFRSADSFNGDLSSWDVSSVTNMSAMFCWARNFNSDLSSWDVGNVTSMYQMFSVAPSFNSDLSSWDVGNVTNMYQMFNSASSFNSDLSSWDVGNVTNMSQMFDYAMSFNSDLSSWDVSNVTDMSRMFYSAISFNSDLSSWDVSKVESMEGMFSWTNNFAAGNYDELLYAWSQLPLQSNVVFRAPAYYCNEADYALREKLISEKGWTITESTQNCSALVRFNTLGGNPASLVDQYAGQKDQLVRVPQVVPEKDGQPCVGWATSNDGGQTLDFAWDFMKDQAVENMTLYAKYDYQIWASATGGATIFEDQVTLTPGDSYTFTVNVPEGKSVLYWSVNGVRQSVQGNSFTIENIQADHRLKAVVGNADDFIVTVKIPEDSKDFYVKIHGNVNESGASDYTIDWGDGNITTGGSDAIETIDHTYESAGEYQVSISGKLPQMTFSGFGEWLNSSDSENAEKVISLDSWGNNQWYSLANLFYGAGNFIYNTDAVPDLTHVTTMRNTFREAGLFNADLNAWDVSNVELMIWTFRGARSFTGNISDWDVSNVTHMGGLFSDCPFNGDLSRWDVSQVTSMGNMFSLNSQFNQNIGGWDVSKVTDMERMFDRATVFNQNLNAWDVSQVTKMNSMFEQATSFDGDISSWNVGHVTDMNAMFYDARSFNSDISSWDVSNVTNMSSMFRAARSFNGDVSSWDVSQVTDMNSMFRSAYIFDSDVSSWDVRHVTDMNALFGHAYAFDSDVSSWDVSNVTNMNSMFEGARLFNGDVSSWDVSSVRYMQYMFYDAYPFNGDLSTWELSSLESASRFIQNTSLTDEDYERMLISWSEQQLPAGVVLEVDLAYCSVEAFEAHEKLAAKGWDLRDGGRSCDFDQETAAVKPQGDGTEGTPYLISNLAELRWLSEGISGGMTDEERWAGKYYKVTNIIDAIETQQWNDGLGLMPIGNTTTAFTGVFDGQSNDIFSLRINDNQHDDIGFFGKVDGATIKNVTLTDLSIAGKEKVGLIASARNSQIENIHIQGDVEGVDYTGAIVGFLSNSKVATADLQVNVKGANSVGGAVGYANYIFGLGGYDTDIRNIAIKGKVEGTEYVGGLVGDAMGANIVNSYSLAEVNGGSNVGGIVAQNNTGRTAHVYAAGKINASGSNVGGVIGVETVGLLVENVYWDKEVTGKTSSAGSSENAGLATADFATSSNFKSWDFDALWAIGIEGNQKRPFFQRNLLAVNVSTDGNGSVEGNDYLVRKGGSISLKAVPNENYVVDQVTVNGEPIFVGEQGSFVVANVQAAVKVEVAFKLRTYQVTATVNEGATISPEVVDVTHGSDQSFTLTLDPGYQLKHWILRDVVGSIQDETSTTFVLKNVQKSYLKVEAVVEPAIYTLMVTQARFGTISPETTNLSYGESQTFTITPVENGGIEDVLVDGKSVGAVETYTFEAVDADHEITAIFTRILSNDQQVGIHVYPNPVQEHLHFAGLSKQATVQFVDAMGRIVLKTVVAPNASTVDVSPLGTGLYQVMLDGQVIEKLLKE</sequence>
<reference evidence="4 5" key="1">
    <citation type="submission" date="2021-12" db="EMBL/GenBank/DDBJ databases">
        <title>Genome sequencing of bacteria with rrn-lacking chromosome and rrn-plasmid.</title>
        <authorList>
            <person name="Anda M."/>
            <person name="Iwasaki W."/>
        </authorList>
    </citation>
    <scope>NUCLEOTIDE SEQUENCE [LARGE SCALE GENOMIC DNA]</scope>
    <source>
        <strain evidence="4 5">NBRC 101262</strain>
    </source>
</reference>
<dbReference type="InterPro" id="IPR035986">
    <property type="entry name" value="PKD_dom_sf"/>
</dbReference>
<feature type="domain" description="PKD" evidence="3">
    <location>
        <begin position="44"/>
        <end position="93"/>
    </location>
</feature>
<dbReference type="Gene3D" id="2.60.40.10">
    <property type="entry name" value="Immunoglobulins"/>
    <property type="match status" value="2"/>
</dbReference>
<gene>
    <name evidence="4" type="ORF">PEPS_20960</name>
</gene>
<dbReference type="InterPro" id="IPR013378">
    <property type="entry name" value="InlB-like_B-rpt"/>
</dbReference>
<dbReference type="InterPro" id="IPR005046">
    <property type="entry name" value="DUF285"/>
</dbReference>
<feature type="domain" description="PKD" evidence="3">
    <location>
        <begin position="682"/>
        <end position="717"/>
    </location>
</feature>
<dbReference type="InterPro" id="IPR011889">
    <property type="entry name" value="Liste_lipo_26"/>
</dbReference>
<comment type="subcellular location">
    <subcellularLocation>
        <location evidence="1">Cell envelope</location>
    </subcellularLocation>
</comment>
<dbReference type="RefSeq" id="WP_338397018.1">
    <property type="nucleotide sequence ID" value="NZ_AP025292.1"/>
</dbReference>